<dbReference type="InterPro" id="IPR004104">
    <property type="entry name" value="Gfo/Idh/MocA-like_OxRdtase_C"/>
</dbReference>
<dbReference type="STRING" id="1122204.SAMN05421781_1564"/>
<evidence type="ECO:0000259" key="3">
    <source>
        <dbReference type="Pfam" id="PF02894"/>
    </source>
</evidence>
<protein>
    <submittedName>
        <fullName evidence="4">Myo-inositol 2-dehydrogenase / D-chiro-inositol 1-dehydrogenase</fullName>
    </submittedName>
</protein>
<dbReference type="OrthoDB" id="9815825at2"/>
<evidence type="ECO:0000313" key="4">
    <source>
        <dbReference type="EMBL" id="SDW46950.1"/>
    </source>
</evidence>
<dbReference type="EMBL" id="FNNC01000002">
    <property type="protein sequence ID" value="SDW46950.1"/>
    <property type="molecule type" value="Genomic_DNA"/>
</dbReference>
<dbReference type="AlphaFoldDB" id="A0A1H2TSV9"/>
<dbReference type="InterPro" id="IPR051450">
    <property type="entry name" value="Gfo/Idh/MocA_Oxidoreductases"/>
</dbReference>
<dbReference type="SUPFAM" id="SSF51735">
    <property type="entry name" value="NAD(P)-binding Rossmann-fold domains"/>
    <property type="match status" value="1"/>
</dbReference>
<dbReference type="InterPro" id="IPR000683">
    <property type="entry name" value="Gfo/Idh/MocA-like_OxRdtase_N"/>
</dbReference>
<dbReference type="Gene3D" id="3.30.360.10">
    <property type="entry name" value="Dihydrodipicolinate Reductase, domain 2"/>
    <property type="match status" value="1"/>
</dbReference>
<gene>
    <name evidence="4" type="ORF">SAMN05421781_1564</name>
</gene>
<reference evidence="4 5" key="1">
    <citation type="submission" date="2016-10" db="EMBL/GenBank/DDBJ databases">
        <authorList>
            <person name="de Groot N.N."/>
        </authorList>
    </citation>
    <scope>NUCLEOTIDE SEQUENCE [LARGE SCALE GENOMIC DNA]</scope>
    <source>
        <strain evidence="4 5">DSM 23126</strain>
    </source>
</reference>
<organism evidence="4 5">
    <name type="scientific">Marinococcus luteus</name>
    <dbReference type="NCBI Taxonomy" id="1122204"/>
    <lineage>
        <taxon>Bacteria</taxon>
        <taxon>Bacillati</taxon>
        <taxon>Bacillota</taxon>
        <taxon>Bacilli</taxon>
        <taxon>Bacillales</taxon>
        <taxon>Bacillaceae</taxon>
        <taxon>Marinococcus</taxon>
    </lineage>
</organism>
<comment type="similarity">
    <text evidence="1">Belongs to the Gfo/Idh/MocA family.</text>
</comment>
<dbReference type="PANTHER" id="PTHR43377">
    <property type="entry name" value="BILIVERDIN REDUCTASE A"/>
    <property type="match status" value="1"/>
</dbReference>
<dbReference type="InterPro" id="IPR036291">
    <property type="entry name" value="NAD(P)-bd_dom_sf"/>
</dbReference>
<dbReference type="Pfam" id="PF02894">
    <property type="entry name" value="GFO_IDH_MocA_C"/>
    <property type="match status" value="1"/>
</dbReference>
<keyword evidence="5" id="KW-1185">Reference proteome</keyword>
<evidence type="ECO:0000313" key="5">
    <source>
        <dbReference type="Proteomes" id="UP000199488"/>
    </source>
</evidence>
<proteinExistence type="inferred from homology"/>
<dbReference type="Pfam" id="PF01408">
    <property type="entry name" value="GFO_IDH_MocA"/>
    <property type="match status" value="1"/>
</dbReference>
<dbReference type="PANTHER" id="PTHR43377:SF1">
    <property type="entry name" value="BILIVERDIN REDUCTASE A"/>
    <property type="match status" value="1"/>
</dbReference>
<dbReference type="Proteomes" id="UP000199488">
    <property type="component" value="Unassembled WGS sequence"/>
</dbReference>
<dbReference type="GO" id="GO:0000166">
    <property type="term" value="F:nucleotide binding"/>
    <property type="evidence" value="ECO:0007669"/>
    <property type="project" value="InterPro"/>
</dbReference>
<feature type="domain" description="Gfo/Idh/MocA-like oxidoreductase N-terminal" evidence="2">
    <location>
        <begin position="4"/>
        <end position="119"/>
    </location>
</feature>
<name>A0A1H2TSV9_9BACI</name>
<accession>A0A1H2TSV9</accession>
<dbReference type="RefSeq" id="WP_091613329.1">
    <property type="nucleotide sequence ID" value="NZ_FNNC01000002.1"/>
</dbReference>
<evidence type="ECO:0000256" key="1">
    <source>
        <dbReference type="ARBA" id="ARBA00010928"/>
    </source>
</evidence>
<feature type="domain" description="Gfo/Idh/MocA-like oxidoreductase C-terminal" evidence="3">
    <location>
        <begin position="148"/>
        <end position="327"/>
    </location>
</feature>
<evidence type="ECO:0000259" key="2">
    <source>
        <dbReference type="Pfam" id="PF01408"/>
    </source>
</evidence>
<dbReference type="SUPFAM" id="SSF55347">
    <property type="entry name" value="Glyceraldehyde-3-phosphate dehydrogenase-like, C-terminal domain"/>
    <property type="match status" value="1"/>
</dbReference>
<dbReference type="Gene3D" id="3.40.50.720">
    <property type="entry name" value="NAD(P)-binding Rossmann-like Domain"/>
    <property type="match status" value="1"/>
</dbReference>
<sequence>MNKVKVGILGAGHIAAVHAGLLKQDERVEIVGIADIFEEKAQELAAEAGPDVRTAGSIEELIALGVDTVYITTPNTMHVSPVLHCLKNNVNVFSEKPMATSEEEARQIRDAARESRGCYNLGMNRRYAYVYKKIKSYMDSGQLDAYSAHFKMNRGELLHPAWTSDPAKTGGFLYETPFHLMDLCRYYFGEVKKVKCQATQAVSGSELDNFAILLTFESGLVMTFNTFAHSGWSFPFEAIEIYGKYSTASTAELETVKVACGLEGEIDSSDYHLMPVSKKWGYEEENRLFIDALVNGTEPPVNAEEAYKSTFLLTSIYESAKTGEEINVADQLNKVLS</sequence>